<proteinExistence type="predicted"/>
<dbReference type="RefSeq" id="WP_149433561.1">
    <property type="nucleotide sequence ID" value="NZ_VTPX01000001.1"/>
</dbReference>
<dbReference type="Proteomes" id="UP000466024">
    <property type="component" value="Unassembled WGS sequence"/>
</dbReference>
<evidence type="ECO:0000313" key="2">
    <source>
        <dbReference type="Proteomes" id="UP000466024"/>
    </source>
</evidence>
<name>A0A640WIJ3_9GAMM</name>
<gene>
    <name evidence="1" type="ORF">F0A16_01130</name>
</gene>
<organism evidence="1 2">
    <name type="scientific">Salinicola corii</name>
    <dbReference type="NCBI Taxonomy" id="2606937"/>
    <lineage>
        <taxon>Bacteria</taxon>
        <taxon>Pseudomonadati</taxon>
        <taxon>Pseudomonadota</taxon>
        <taxon>Gammaproteobacteria</taxon>
        <taxon>Oceanospirillales</taxon>
        <taxon>Halomonadaceae</taxon>
        <taxon>Salinicola</taxon>
    </lineage>
</organism>
<reference evidence="1 2" key="1">
    <citation type="submission" date="2019-08" db="EMBL/GenBank/DDBJ databases">
        <title>Bioinformatics analysis of the strain L3 and L5.</title>
        <authorList>
            <person name="Li X."/>
        </authorList>
    </citation>
    <scope>NUCLEOTIDE SEQUENCE [LARGE SCALE GENOMIC DNA]</scope>
    <source>
        <strain evidence="1 2">L3</strain>
    </source>
</reference>
<accession>A0A640WIJ3</accession>
<evidence type="ECO:0000313" key="1">
    <source>
        <dbReference type="EMBL" id="KAA0020434.1"/>
    </source>
</evidence>
<dbReference type="AlphaFoldDB" id="A0A640WIJ3"/>
<comment type="caution">
    <text evidence="1">The sequence shown here is derived from an EMBL/GenBank/DDBJ whole genome shotgun (WGS) entry which is preliminary data.</text>
</comment>
<keyword evidence="2" id="KW-1185">Reference proteome</keyword>
<protein>
    <submittedName>
        <fullName evidence="1">Uncharacterized protein</fullName>
    </submittedName>
</protein>
<sequence>MSGLPASAANTIWRESRDNRERATLESFITDTYRQQHGASIAQFAPRLYGAMFRNLGRDADDVASHEGFSHALV</sequence>
<dbReference type="EMBL" id="VTPX01000001">
    <property type="protein sequence ID" value="KAA0020434.1"/>
    <property type="molecule type" value="Genomic_DNA"/>
</dbReference>